<dbReference type="EMBL" id="CP086718">
    <property type="protein sequence ID" value="WOO83174.1"/>
    <property type="molecule type" value="Genomic_DNA"/>
</dbReference>
<comment type="similarity">
    <text evidence="2">Belongs to the NAD(P)-dependent epimerase/dehydratase family. Dihydroflavonol-4-reductase subfamily.</text>
</comment>
<proteinExistence type="inferred from homology"/>
<dbReference type="Gene3D" id="3.40.50.720">
    <property type="entry name" value="NAD(P)-binding Rossmann-like Domain"/>
    <property type="match status" value="1"/>
</dbReference>
<name>A0AAF1BNH9_9TREE</name>
<gene>
    <name evidence="4" type="primary">SPAC513.07_2</name>
    <name evidence="4" type="ORF">LOC62_05G006691</name>
</gene>
<dbReference type="SMART" id="SM00822">
    <property type="entry name" value="PKS_KR"/>
    <property type="match status" value="1"/>
</dbReference>
<organism evidence="4 5">
    <name type="scientific">Vanrija pseudolonga</name>
    <dbReference type="NCBI Taxonomy" id="143232"/>
    <lineage>
        <taxon>Eukaryota</taxon>
        <taxon>Fungi</taxon>
        <taxon>Dikarya</taxon>
        <taxon>Basidiomycota</taxon>
        <taxon>Agaricomycotina</taxon>
        <taxon>Tremellomycetes</taxon>
        <taxon>Trichosporonales</taxon>
        <taxon>Trichosporonaceae</taxon>
        <taxon>Vanrija</taxon>
    </lineage>
</organism>
<dbReference type="Pfam" id="PF01370">
    <property type="entry name" value="Epimerase"/>
    <property type="match status" value="1"/>
</dbReference>
<dbReference type="GO" id="GO:0016616">
    <property type="term" value="F:oxidoreductase activity, acting on the CH-OH group of donors, NAD or NADP as acceptor"/>
    <property type="evidence" value="ECO:0007669"/>
    <property type="project" value="TreeGrafter"/>
</dbReference>
<dbReference type="RefSeq" id="XP_062629200.1">
    <property type="nucleotide sequence ID" value="XM_062773215.1"/>
</dbReference>
<protein>
    <submittedName>
        <fullName evidence="4">Uncharacterized oxidoreductase</fullName>
    </submittedName>
</protein>
<dbReference type="InterPro" id="IPR036291">
    <property type="entry name" value="NAD(P)-bd_dom_sf"/>
</dbReference>
<dbReference type="InterPro" id="IPR001509">
    <property type="entry name" value="Epimerase_deHydtase"/>
</dbReference>
<keyword evidence="5" id="KW-1185">Reference proteome</keyword>
<dbReference type="InterPro" id="IPR057326">
    <property type="entry name" value="KR_dom"/>
</dbReference>
<evidence type="ECO:0000313" key="4">
    <source>
        <dbReference type="EMBL" id="WOO83174.1"/>
    </source>
</evidence>
<sequence length="350" mass="37154">MPALNSGLILITGASGYIGTYTVEVALKAGYAVRLAVRSADKGEYLKTRFAEYKDLVSYTIVKDMDAKGAYDEAVAGIDGVIHLASPVDLGFAGLASDMIAEAVTGVDNLLKALASTSTKRVVLLSSVVSVGPAMRPVEEQGTKKVVYTEAQWNDANVAEALKLEAAAPGHIKYAASKNEAEREFWKWIKANHPAFDGVAILPAFNFGPPTQYGLGIPESVSIITPWLKPGADASTLNFEFAGMVDVRDVAYATVKALSTPEAGGERYILSAHTLFNNDLAIGATSDEANAAGLTRGNTDPAFRAELDSKAIIYDGSKAEKAFGFKYRGKDETIAETVKTIHKNRAGAPL</sequence>
<reference evidence="4" key="1">
    <citation type="submission" date="2023-10" db="EMBL/GenBank/DDBJ databases">
        <authorList>
            <person name="Noh H."/>
        </authorList>
    </citation>
    <scope>NUCLEOTIDE SEQUENCE</scope>
    <source>
        <strain evidence="4">DUCC4014</strain>
    </source>
</reference>
<dbReference type="PANTHER" id="PTHR10366">
    <property type="entry name" value="NAD DEPENDENT EPIMERASE/DEHYDRATASE"/>
    <property type="match status" value="1"/>
</dbReference>
<dbReference type="Proteomes" id="UP000827549">
    <property type="component" value="Chromosome 5"/>
</dbReference>
<evidence type="ECO:0000256" key="2">
    <source>
        <dbReference type="ARBA" id="ARBA00023445"/>
    </source>
</evidence>
<evidence type="ECO:0000259" key="3">
    <source>
        <dbReference type="SMART" id="SM00822"/>
    </source>
</evidence>
<dbReference type="SUPFAM" id="SSF51735">
    <property type="entry name" value="NAD(P)-binding Rossmann-fold domains"/>
    <property type="match status" value="1"/>
</dbReference>
<dbReference type="GeneID" id="87809867"/>
<dbReference type="PANTHER" id="PTHR10366:SF564">
    <property type="entry name" value="STEROL-4-ALPHA-CARBOXYLATE 3-DEHYDROGENASE, DECARBOXYLATING"/>
    <property type="match status" value="1"/>
</dbReference>
<dbReference type="InterPro" id="IPR050425">
    <property type="entry name" value="NAD(P)_dehydrat-like"/>
</dbReference>
<evidence type="ECO:0000256" key="1">
    <source>
        <dbReference type="ARBA" id="ARBA00023002"/>
    </source>
</evidence>
<dbReference type="AlphaFoldDB" id="A0AAF1BNH9"/>
<evidence type="ECO:0000313" key="5">
    <source>
        <dbReference type="Proteomes" id="UP000827549"/>
    </source>
</evidence>
<keyword evidence="1" id="KW-0560">Oxidoreductase</keyword>
<feature type="domain" description="Ketoreductase" evidence="3">
    <location>
        <begin position="7"/>
        <end position="213"/>
    </location>
</feature>
<accession>A0AAF1BNH9</accession>